<evidence type="ECO:0000313" key="1">
    <source>
        <dbReference type="EMBL" id="KAK7967706.1"/>
    </source>
</evidence>
<accession>A0ABR1QYE0</accession>
<evidence type="ECO:0000313" key="2">
    <source>
        <dbReference type="Proteomes" id="UP001391051"/>
    </source>
</evidence>
<dbReference type="Proteomes" id="UP001391051">
    <property type="component" value="Unassembled WGS sequence"/>
</dbReference>
<proteinExistence type="predicted"/>
<organism evidence="1 2">
    <name type="scientific">Apiospora aurea</name>
    <dbReference type="NCBI Taxonomy" id="335848"/>
    <lineage>
        <taxon>Eukaryota</taxon>
        <taxon>Fungi</taxon>
        <taxon>Dikarya</taxon>
        <taxon>Ascomycota</taxon>
        <taxon>Pezizomycotina</taxon>
        <taxon>Sordariomycetes</taxon>
        <taxon>Xylariomycetidae</taxon>
        <taxon>Amphisphaeriales</taxon>
        <taxon>Apiosporaceae</taxon>
        <taxon>Apiospora</taxon>
    </lineage>
</organism>
<dbReference type="EMBL" id="JAQQWE010000001">
    <property type="protein sequence ID" value="KAK7967706.1"/>
    <property type="molecule type" value="Genomic_DNA"/>
</dbReference>
<reference evidence="1 2" key="1">
    <citation type="submission" date="2023-01" db="EMBL/GenBank/DDBJ databases">
        <title>Analysis of 21 Apiospora genomes using comparative genomics revels a genus with tremendous synthesis potential of carbohydrate active enzymes and secondary metabolites.</title>
        <authorList>
            <person name="Sorensen T."/>
        </authorList>
    </citation>
    <scope>NUCLEOTIDE SEQUENCE [LARGE SCALE GENOMIC DNA]</scope>
    <source>
        <strain evidence="1 2">CBS 24483</strain>
    </source>
</reference>
<gene>
    <name evidence="1" type="ORF">PG986_001983</name>
</gene>
<protein>
    <submittedName>
        <fullName evidence="1">Uncharacterized protein</fullName>
    </submittedName>
</protein>
<keyword evidence="2" id="KW-1185">Reference proteome</keyword>
<comment type="caution">
    <text evidence="1">The sequence shown here is derived from an EMBL/GenBank/DDBJ whole genome shotgun (WGS) entry which is preliminary data.</text>
</comment>
<dbReference type="RefSeq" id="XP_066707098.1">
    <property type="nucleotide sequence ID" value="XM_066838205.1"/>
</dbReference>
<dbReference type="GeneID" id="92071267"/>
<name>A0ABR1QYE0_9PEZI</name>
<sequence>MRALGGPVPKMQRWCACSSQSGLLRKTGDGYHTGSQTTDFAVPTQPPPQHWRASACALPAWHGMAWHSMALPDTWTFPAEPRAGLAKAMSLRCPNTAWHQRTYQKPQPRDTEMRRECWVPVPRLDNDDIGTDGEGWTRKTVHNARLAADAAKLWFWTDHEVPDTEMEVSLTPLPPAGNWEGEPAPSLVEAVAAVEKQARSSSALHRFNEQTTKAA</sequence>